<dbReference type="Proteomes" id="UP000032142">
    <property type="component" value="Unassembled WGS sequence"/>
</dbReference>
<evidence type="ECO:0000313" key="2">
    <source>
        <dbReference type="Proteomes" id="UP000032142"/>
    </source>
</evidence>
<proteinExistence type="predicted"/>
<dbReference type="AlphaFoldDB" id="A0A0B0NG20"/>
<accession>A0A0B0NG20</accession>
<name>A0A0B0NG20_GOSAR</name>
<gene>
    <name evidence="1" type="ORF">F383_09006</name>
</gene>
<reference evidence="2" key="1">
    <citation type="submission" date="2014-09" db="EMBL/GenBank/DDBJ databases">
        <authorList>
            <person name="Mudge J."/>
            <person name="Ramaraj T."/>
            <person name="Lindquist I.E."/>
            <person name="Bharti A.K."/>
            <person name="Sundararajan A."/>
            <person name="Cameron C.T."/>
            <person name="Woodward J.E."/>
            <person name="May G.D."/>
            <person name="Brubaker C."/>
            <person name="Broadhvest J."/>
            <person name="Wilkins T.A."/>
        </authorList>
    </citation>
    <scope>NUCLEOTIDE SEQUENCE</scope>
    <source>
        <strain evidence="2">cv. AKA8401</strain>
    </source>
</reference>
<sequence>MKASTVFRHPKSPVRTIGIDLICVFV</sequence>
<evidence type="ECO:0000313" key="1">
    <source>
        <dbReference type="EMBL" id="KHG11627.1"/>
    </source>
</evidence>
<dbReference type="EMBL" id="KN396204">
    <property type="protein sequence ID" value="KHG11627.1"/>
    <property type="molecule type" value="Genomic_DNA"/>
</dbReference>
<protein>
    <submittedName>
        <fullName evidence="1">Uncharacterized protein</fullName>
    </submittedName>
</protein>
<keyword evidence="2" id="KW-1185">Reference proteome</keyword>
<organism evidence="1 2">
    <name type="scientific">Gossypium arboreum</name>
    <name type="common">Tree cotton</name>
    <name type="synonym">Gossypium nanking</name>
    <dbReference type="NCBI Taxonomy" id="29729"/>
    <lineage>
        <taxon>Eukaryota</taxon>
        <taxon>Viridiplantae</taxon>
        <taxon>Streptophyta</taxon>
        <taxon>Embryophyta</taxon>
        <taxon>Tracheophyta</taxon>
        <taxon>Spermatophyta</taxon>
        <taxon>Magnoliopsida</taxon>
        <taxon>eudicotyledons</taxon>
        <taxon>Gunneridae</taxon>
        <taxon>Pentapetalae</taxon>
        <taxon>rosids</taxon>
        <taxon>malvids</taxon>
        <taxon>Malvales</taxon>
        <taxon>Malvaceae</taxon>
        <taxon>Malvoideae</taxon>
        <taxon>Gossypium</taxon>
    </lineage>
</organism>